<protein>
    <submittedName>
        <fullName evidence="1">Uncharacterized protein</fullName>
    </submittedName>
</protein>
<dbReference type="Proteomes" id="UP001305414">
    <property type="component" value="Unassembled WGS sequence"/>
</dbReference>
<accession>A0AAN7ZBS9</accession>
<keyword evidence="2" id="KW-1185">Reference proteome</keyword>
<evidence type="ECO:0000313" key="2">
    <source>
        <dbReference type="Proteomes" id="UP001305414"/>
    </source>
</evidence>
<dbReference type="EMBL" id="JAWHQM010000032">
    <property type="protein sequence ID" value="KAK5633411.1"/>
    <property type="molecule type" value="Genomic_DNA"/>
</dbReference>
<organism evidence="1 2">
    <name type="scientific">Xylaria bambusicola</name>
    <dbReference type="NCBI Taxonomy" id="326684"/>
    <lineage>
        <taxon>Eukaryota</taxon>
        <taxon>Fungi</taxon>
        <taxon>Dikarya</taxon>
        <taxon>Ascomycota</taxon>
        <taxon>Pezizomycotina</taxon>
        <taxon>Sordariomycetes</taxon>
        <taxon>Xylariomycetidae</taxon>
        <taxon>Xylariales</taxon>
        <taxon>Xylariaceae</taxon>
        <taxon>Xylaria</taxon>
    </lineage>
</organism>
<reference evidence="1 2" key="1">
    <citation type="submission" date="2023-10" db="EMBL/GenBank/DDBJ databases">
        <title>Draft genome sequence of Xylaria bambusicola isolate GMP-LS, the root and basal stem rot pathogen of sugarcane in Indonesia.</title>
        <authorList>
            <person name="Selvaraj P."/>
            <person name="Muralishankar V."/>
            <person name="Muruganantham S."/>
            <person name="Sp S."/>
            <person name="Haryani S."/>
            <person name="Lau K.J.X."/>
            <person name="Naqvi N.I."/>
        </authorList>
    </citation>
    <scope>NUCLEOTIDE SEQUENCE [LARGE SCALE GENOMIC DNA]</scope>
    <source>
        <strain evidence="1">GMP-LS</strain>
    </source>
</reference>
<gene>
    <name evidence="1" type="ORF">RRF57_009124</name>
</gene>
<proteinExistence type="predicted"/>
<comment type="caution">
    <text evidence="1">The sequence shown here is derived from an EMBL/GenBank/DDBJ whole genome shotgun (WGS) entry which is preliminary data.</text>
</comment>
<name>A0AAN7ZBS9_9PEZI</name>
<sequence length="102" mass="11006">MPDEVDARLKSEDADLIADSTIMATPNGFQFLVLSSLIPSSSSSKDNGVGMSGIGRSLVAVFSCASKILPVKENHLPPASATDFCEFWCSFEASGREFRIRF</sequence>
<dbReference type="AlphaFoldDB" id="A0AAN7ZBS9"/>
<evidence type="ECO:0000313" key="1">
    <source>
        <dbReference type="EMBL" id="KAK5633411.1"/>
    </source>
</evidence>